<dbReference type="PROSITE" id="PS50127">
    <property type="entry name" value="UBC_2"/>
    <property type="match status" value="1"/>
</dbReference>
<evidence type="ECO:0000259" key="5">
    <source>
        <dbReference type="PROSITE" id="PS50127"/>
    </source>
</evidence>
<evidence type="ECO:0000313" key="6">
    <source>
        <dbReference type="EMBL" id="KAJ2850133.1"/>
    </source>
</evidence>
<accession>A0A9W8IGH3</accession>
<protein>
    <recommendedName>
        <fullName evidence="5">UBC core domain-containing protein</fullName>
    </recommendedName>
</protein>
<keyword evidence="4" id="KW-0067">ATP-binding</keyword>
<dbReference type="InterPro" id="IPR000608">
    <property type="entry name" value="UBC"/>
</dbReference>
<proteinExistence type="inferred from homology"/>
<dbReference type="PROSITE" id="PS00183">
    <property type="entry name" value="UBC_1"/>
    <property type="match status" value="1"/>
</dbReference>
<evidence type="ECO:0000313" key="7">
    <source>
        <dbReference type="Proteomes" id="UP001139887"/>
    </source>
</evidence>
<sequence>MEKGNKFNGAAFKLQKELKGKFILSRSDNSSFSVGLEDDDNIFEWTVTLFGPPDTDYEGGMFKALLKFPHDYPFEPPTMRFISKMWHPNIYEDGRVCISILHSPVQDSSGYEDITERWNPAQTVETILVSVLSMLSNPNDESPANVDAAIMWRNDKAAYKRQVQRCVVRSMEDP</sequence>
<keyword evidence="1" id="KW-0808">Transferase</keyword>
<organism evidence="6 7">
    <name type="scientific">Coemansia brasiliensis</name>
    <dbReference type="NCBI Taxonomy" id="2650707"/>
    <lineage>
        <taxon>Eukaryota</taxon>
        <taxon>Fungi</taxon>
        <taxon>Fungi incertae sedis</taxon>
        <taxon>Zoopagomycota</taxon>
        <taxon>Kickxellomycotina</taxon>
        <taxon>Kickxellomycetes</taxon>
        <taxon>Kickxellales</taxon>
        <taxon>Kickxellaceae</taxon>
        <taxon>Coemansia</taxon>
    </lineage>
</organism>
<dbReference type="GO" id="GO:0005524">
    <property type="term" value="F:ATP binding"/>
    <property type="evidence" value="ECO:0007669"/>
    <property type="project" value="UniProtKB-UniRule"/>
</dbReference>
<dbReference type="InterPro" id="IPR050113">
    <property type="entry name" value="Ub_conjugating_enzyme"/>
</dbReference>
<dbReference type="EMBL" id="JANBUW010000043">
    <property type="protein sequence ID" value="KAJ2850133.1"/>
    <property type="molecule type" value="Genomic_DNA"/>
</dbReference>
<dbReference type="SUPFAM" id="SSF54495">
    <property type="entry name" value="UBC-like"/>
    <property type="match status" value="1"/>
</dbReference>
<dbReference type="SMART" id="SM00212">
    <property type="entry name" value="UBCc"/>
    <property type="match status" value="1"/>
</dbReference>
<dbReference type="InterPro" id="IPR016135">
    <property type="entry name" value="UBQ-conjugating_enzyme/RWD"/>
</dbReference>
<dbReference type="Proteomes" id="UP001139887">
    <property type="component" value="Unassembled WGS sequence"/>
</dbReference>
<dbReference type="PANTHER" id="PTHR24067">
    <property type="entry name" value="UBIQUITIN-CONJUGATING ENZYME E2"/>
    <property type="match status" value="1"/>
</dbReference>
<name>A0A9W8IGH3_9FUNG</name>
<comment type="caution">
    <text evidence="6">The sequence shown here is derived from an EMBL/GenBank/DDBJ whole genome shotgun (WGS) entry which is preliminary data.</text>
</comment>
<gene>
    <name evidence="6" type="ORF">IWW36_002133</name>
</gene>
<feature type="active site" description="Glycyl thioester intermediate" evidence="3">
    <location>
        <position position="97"/>
    </location>
</feature>
<dbReference type="InterPro" id="IPR023313">
    <property type="entry name" value="UBQ-conjugating_AS"/>
</dbReference>
<reference evidence="6" key="1">
    <citation type="submission" date="2022-07" db="EMBL/GenBank/DDBJ databases">
        <title>Phylogenomic reconstructions and comparative analyses of Kickxellomycotina fungi.</title>
        <authorList>
            <person name="Reynolds N.K."/>
            <person name="Stajich J.E."/>
            <person name="Barry K."/>
            <person name="Grigoriev I.V."/>
            <person name="Crous P."/>
            <person name="Smith M.E."/>
        </authorList>
    </citation>
    <scope>NUCLEOTIDE SEQUENCE</scope>
    <source>
        <strain evidence="6">NRRL 1566</strain>
    </source>
</reference>
<dbReference type="Gene3D" id="3.10.110.10">
    <property type="entry name" value="Ubiquitin Conjugating Enzyme"/>
    <property type="match status" value="1"/>
</dbReference>
<comment type="similarity">
    <text evidence="4">Belongs to the ubiquitin-conjugating enzyme family.</text>
</comment>
<dbReference type="GO" id="GO:0016740">
    <property type="term" value="F:transferase activity"/>
    <property type="evidence" value="ECO:0007669"/>
    <property type="project" value="UniProtKB-KW"/>
</dbReference>
<dbReference type="OrthoDB" id="19692at2759"/>
<evidence type="ECO:0000256" key="3">
    <source>
        <dbReference type="PROSITE-ProRule" id="PRU10133"/>
    </source>
</evidence>
<dbReference type="AlphaFoldDB" id="A0A9W8IGH3"/>
<evidence type="ECO:0000256" key="2">
    <source>
        <dbReference type="ARBA" id="ARBA00022786"/>
    </source>
</evidence>
<keyword evidence="4" id="KW-0547">Nucleotide-binding</keyword>
<dbReference type="Pfam" id="PF00179">
    <property type="entry name" value="UQ_con"/>
    <property type="match status" value="1"/>
</dbReference>
<keyword evidence="2 4" id="KW-0833">Ubl conjugation pathway</keyword>
<keyword evidence="7" id="KW-1185">Reference proteome</keyword>
<dbReference type="FunFam" id="3.10.110.10:FF:000051">
    <property type="entry name" value="ubiquitin-conjugating enzyme E2 R2-like"/>
    <property type="match status" value="1"/>
</dbReference>
<evidence type="ECO:0000256" key="1">
    <source>
        <dbReference type="ARBA" id="ARBA00022679"/>
    </source>
</evidence>
<evidence type="ECO:0000256" key="4">
    <source>
        <dbReference type="RuleBase" id="RU362109"/>
    </source>
</evidence>
<feature type="domain" description="UBC core" evidence="5">
    <location>
        <begin position="9"/>
        <end position="172"/>
    </location>
</feature>
<dbReference type="CDD" id="cd23795">
    <property type="entry name" value="UBCc_UBE2G1"/>
    <property type="match status" value="1"/>
</dbReference>